<comment type="caution">
    <text evidence="2">The sequence shown here is derived from an EMBL/GenBank/DDBJ whole genome shotgun (WGS) entry which is preliminary data.</text>
</comment>
<dbReference type="Gene3D" id="3.40.50.1000">
    <property type="entry name" value="HAD superfamily/HAD-like"/>
    <property type="match status" value="1"/>
</dbReference>
<dbReference type="InterPro" id="IPR036412">
    <property type="entry name" value="HAD-like_sf"/>
</dbReference>
<dbReference type="SFLD" id="SFLDS00003">
    <property type="entry name" value="Haloacid_Dehalogenase"/>
    <property type="match status" value="1"/>
</dbReference>
<dbReference type="InterPro" id="IPR006439">
    <property type="entry name" value="HAD-SF_hydro_IA"/>
</dbReference>
<organism evidence="2 3">
    <name type="scientific">Serratia odorifera DSM 4582</name>
    <dbReference type="NCBI Taxonomy" id="667129"/>
    <lineage>
        <taxon>Bacteria</taxon>
        <taxon>Pseudomonadati</taxon>
        <taxon>Pseudomonadota</taxon>
        <taxon>Gammaproteobacteria</taxon>
        <taxon>Enterobacterales</taxon>
        <taxon>Yersiniaceae</taxon>
        <taxon>Serratia</taxon>
    </lineage>
</organism>
<dbReference type="PANTHER" id="PTHR43481">
    <property type="entry name" value="FRUCTOSE-1-PHOSPHATE PHOSPHATASE"/>
    <property type="match status" value="1"/>
</dbReference>
<dbReference type="Pfam" id="PF00702">
    <property type="entry name" value="Hydrolase"/>
    <property type="match status" value="1"/>
</dbReference>
<dbReference type="SUPFAM" id="SSF56784">
    <property type="entry name" value="HAD-like"/>
    <property type="match status" value="1"/>
</dbReference>
<dbReference type="NCBIfam" id="NF008610">
    <property type="entry name" value="PRK11587.1"/>
    <property type="match status" value="1"/>
</dbReference>
<dbReference type="AlphaFoldDB" id="D4E3N3"/>
<dbReference type="NCBIfam" id="TIGR01509">
    <property type="entry name" value="HAD-SF-IA-v3"/>
    <property type="match status" value="1"/>
</dbReference>
<proteinExistence type="predicted"/>
<reference evidence="2 3" key="1">
    <citation type="submission" date="2010-01" db="EMBL/GenBank/DDBJ databases">
        <authorList>
            <person name="Muzny D."/>
            <person name="Qin X."/>
            <person name="Deng J."/>
            <person name="Jiang H."/>
            <person name="Liu Y."/>
            <person name="Qu J."/>
            <person name="Song X.-Z."/>
            <person name="Zhang L."/>
            <person name="Thornton R."/>
            <person name="Coyle M."/>
            <person name="Francisco L."/>
            <person name="Jackson L."/>
            <person name="Javaid M."/>
            <person name="Korchina V."/>
            <person name="Kovar C."/>
            <person name="Mata R."/>
            <person name="Mathew T."/>
            <person name="Ngo R."/>
            <person name="Nguyen L."/>
            <person name="Nguyen N."/>
            <person name="Okwuonu G."/>
            <person name="Ongeri F."/>
            <person name="Pham C."/>
            <person name="Simmons D."/>
            <person name="Wilczek-Boney K."/>
            <person name="Hale W."/>
            <person name="Jakkamsetti A."/>
            <person name="Pham P."/>
            <person name="Ruth R."/>
            <person name="San Lucas F."/>
            <person name="Warren J."/>
            <person name="Zhang J."/>
            <person name="Zhao Z."/>
            <person name="Zhou C."/>
            <person name="Zhu D."/>
            <person name="Lee S."/>
            <person name="Bess C."/>
            <person name="Blankenburg K."/>
            <person name="Forbes L."/>
            <person name="Fu Q."/>
            <person name="Gubbala S."/>
            <person name="Hirani K."/>
            <person name="Jayaseelan J.C."/>
            <person name="Lara F."/>
            <person name="Munidasa M."/>
            <person name="Palculict T."/>
            <person name="Patil S."/>
            <person name="Pu L.-L."/>
            <person name="Saada N."/>
            <person name="Tang L."/>
            <person name="Weissenberger G."/>
            <person name="Zhu Y."/>
            <person name="Hemphill L."/>
            <person name="Shang Y."/>
            <person name="Youmans B."/>
            <person name="Ayvaz T."/>
            <person name="Ross M."/>
            <person name="Santibanez J."/>
            <person name="Aqrawi P."/>
            <person name="Gross S."/>
            <person name="Joshi V."/>
            <person name="Fowler G."/>
            <person name="Nazareth L."/>
            <person name="Reid J."/>
            <person name="Worley K."/>
            <person name="Petrosino J."/>
            <person name="Highlander S."/>
            <person name="Gibbs R."/>
        </authorList>
    </citation>
    <scope>NUCLEOTIDE SEQUENCE [LARGE SCALE GENOMIC DNA]</scope>
    <source>
        <strain evidence="2 3">DSM 4582</strain>
    </source>
</reference>
<dbReference type="InterPro" id="IPR051806">
    <property type="entry name" value="HAD-like_SPP"/>
</dbReference>
<dbReference type="InterPro" id="IPR023198">
    <property type="entry name" value="PGP-like_dom2"/>
</dbReference>
<dbReference type="Proteomes" id="UP000005723">
    <property type="component" value="Unassembled WGS sequence"/>
</dbReference>
<keyword evidence="3" id="KW-1185">Reference proteome</keyword>
<sequence>MIKKRFPVECKGFLFDLDGTLVDSLPAVERAWTQWAMRRGVNPQDVLAFIHGKQAITSLRHFMPGAREAEIQHEHDLLEQVEAQDTEGVRALPGAVALLARLNQLGMPWAIVTSGSIPVATARRAAAGLPQPEVFITAEQVEHGKPQPDAYLLGAERLGLAPQHCIVVEDAAAGILSGLAAGCQVIAVNAPADAPQLDRVSLRLTSLEQIAVNRTEQGARIETIG</sequence>
<evidence type="ECO:0000313" key="3">
    <source>
        <dbReference type="Proteomes" id="UP000005723"/>
    </source>
</evidence>
<dbReference type="HOGENOM" id="CLU_045011_13_4_6"/>
<keyword evidence="1" id="KW-0479">Metal-binding</keyword>
<dbReference type="GO" id="GO:0050308">
    <property type="term" value="F:sugar-phosphatase activity"/>
    <property type="evidence" value="ECO:0007669"/>
    <property type="project" value="TreeGrafter"/>
</dbReference>
<dbReference type="CDD" id="cd07527">
    <property type="entry name" value="HAD_ScGPP-like"/>
    <property type="match status" value="1"/>
</dbReference>
<dbReference type="GO" id="GO:0046872">
    <property type="term" value="F:metal ion binding"/>
    <property type="evidence" value="ECO:0007669"/>
    <property type="project" value="UniProtKB-KW"/>
</dbReference>
<gene>
    <name evidence="2" type="primary">yfbT</name>
    <name evidence="2" type="ORF">HMPREF0758_2783</name>
</gene>
<dbReference type="SFLD" id="SFLDG01129">
    <property type="entry name" value="C1.5:_HAD__Beta-PGM__Phosphata"/>
    <property type="match status" value="1"/>
</dbReference>
<dbReference type="Gene3D" id="1.10.150.240">
    <property type="entry name" value="Putative phosphatase, domain 2"/>
    <property type="match status" value="1"/>
</dbReference>
<protein>
    <submittedName>
        <fullName evidence="2">HAD hydrolase, family IA, variant 3</fullName>
        <ecNumber evidence="2">3.1.3.-</ecNumber>
    </submittedName>
</protein>
<evidence type="ECO:0000313" key="2">
    <source>
        <dbReference type="EMBL" id="EFE95581.1"/>
    </source>
</evidence>
<dbReference type="STRING" id="667129.HMPREF0758_2783"/>
<dbReference type="EMBL" id="ADBY01000046">
    <property type="protein sequence ID" value="EFE95581.1"/>
    <property type="molecule type" value="Genomic_DNA"/>
</dbReference>
<dbReference type="EC" id="3.1.3.-" evidence="2"/>
<dbReference type="GO" id="GO:0043136">
    <property type="term" value="F:sn-glycerol 3-phosphatase activity"/>
    <property type="evidence" value="ECO:0007669"/>
    <property type="project" value="TreeGrafter"/>
</dbReference>
<evidence type="ECO:0000256" key="1">
    <source>
        <dbReference type="ARBA" id="ARBA00022723"/>
    </source>
</evidence>
<keyword evidence="2" id="KW-0378">Hydrolase</keyword>
<dbReference type="InterPro" id="IPR023214">
    <property type="entry name" value="HAD_sf"/>
</dbReference>
<dbReference type="PANTHER" id="PTHR43481:SF4">
    <property type="entry name" value="GLYCEROL-1-PHOSPHATE PHOSPHOHYDROLASE 1-RELATED"/>
    <property type="match status" value="1"/>
</dbReference>
<dbReference type="SFLD" id="SFLDG01135">
    <property type="entry name" value="C1.5.6:_HAD__Beta-PGM__Phospha"/>
    <property type="match status" value="1"/>
</dbReference>
<name>D4E3N3_SEROD</name>
<accession>D4E3N3</accession>